<dbReference type="KEGG" id="sgj:IAG43_28780"/>
<gene>
    <name evidence="1" type="ORF">IAG43_28780</name>
</gene>
<name>A0A7H0I164_9ACTN</name>
<keyword evidence="2" id="KW-1185">Reference proteome</keyword>
<proteinExistence type="predicted"/>
<dbReference type="InterPro" id="IPR025851">
    <property type="entry name" value="SUKH-4"/>
</dbReference>
<evidence type="ECO:0000313" key="1">
    <source>
        <dbReference type="EMBL" id="QNP66530.1"/>
    </source>
</evidence>
<dbReference type="RefSeq" id="WP_187743589.1">
    <property type="nucleotide sequence ID" value="NZ_CP060825.1"/>
</dbReference>
<organism evidence="1 2">
    <name type="scientific">Streptomyces genisteinicus</name>
    <dbReference type="NCBI Taxonomy" id="2768068"/>
    <lineage>
        <taxon>Bacteria</taxon>
        <taxon>Bacillati</taxon>
        <taxon>Actinomycetota</taxon>
        <taxon>Actinomycetes</taxon>
        <taxon>Kitasatosporales</taxon>
        <taxon>Streptomycetaceae</taxon>
        <taxon>Streptomyces</taxon>
    </lineage>
</organism>
<reference evidence="1 2" key="1">
    <citation type="submission" date="2020-08" db="EMBL/GenBank/DDBJ databases">
        <title>A novel species.</title>
        <authorList>
            <person name="Gao J."/>
        </authorList>
    </citation>
    <scope>NUCLEOTIDE SEQUENCE [LARGE SCALE GENOMIC DNA]</scope>
    <source>
        <strain evidence="1 2">CRPJ-33</strain>
    </source>
</reference>
<dbReference type="Pfam" id="PF14435">
    <property type="entry name" value="SUKH-4"/>
    <property type="match status" value="1"/>
</dbReference>
<evidence type="ECO:0000313" key="2">
    <source>
        <dbReference type="Proteomes" id="UP000516230"/>
    </source>
</evidence>
<dbReference type="AlphaFoldDB" id="A0A7H0I164"/>
<accession>A0A7H0I164</accession>
<protein>
    <submittedName>
        <fullName evidence="1">SUKH-4 family immunity protein</fullName>
    </submittedName>
</protein>
<dbReference type="Proteomes" id="UP000516230">
    <property type="component" value="Chromosome"/>
</dbReference>
<sequence length="187" mass="20963">MATYDQLTEWAGLGRVTRAGRDVVADWRIPDSAKAQLVEVGIPVAPRLIERVVMQSEAEPSLHTSRGPLYRLTEQADPDEPAEQSSFGVEPETGAVYFVMPDGEAWFANSGVGVWLDVLHHYGSRVTASELLTEPDGPEEYFSEEEEEERAFAELNRLSEELKEIDPAAFSGYEGFLWPGLLDRWLY</sequence>
<dbReference type="EMBL" id="CP060825">
    <property type="protein sequence ID" value="QNP66530.1"/>
    <property type="molecule type" value="Genomic_DNA"/>
</dbReference>